<keyword evidence="2" id="KW-1133">Transmembrane helix</keyword>
<feature type="transmembrane region" description="Helical" evidence="2">
    <location>
        <begin position="83"/>
        <end position="104"/>
    </location>
</feature>
<name>A0ABW0JK78_9GAMM</name>
<keyword evidence="4" id="KW-1185">Reference proteome</keyword>
<gene>
    <name evidence="3" type="ORF">ACFPME_07830</name>
</gene>
<evidence type="ECO:0000256" key="2">
    <source>
        <dbReference type="SAM" id="Phobius"/>
    </source>
</evidence>
<comment type="caution">
    <text evidence="3">The sequence shown here is derived from an EMBL/GenBank/DDBJ whole genome shotgun (WGS) entry which is preliminary data.</text>
</comment>
<dbReference type="EMBL" id="JBHSMK010000004">
    <property type="protein sequence ID" value="MFC5436463.1"/>
    <property type="molecule type" value="Genomic_DNA"/>
</dbReference>
<feature type="region of interest" description="Disordered" evidence="1">
    <location>
        <begin position="1"/>
        <end position="21"/>
    </location>
</feature>
<evidence type="ECO:0008006" key="5">
    <source>
        <dbReference type="Google" id="ProtNLM"/>
    </source>
</evidence>
<keyword evidence="2" id="KW-0472">Membrane</keyword>
<keyword evidence="2" id="KW-0812">Transmembrane</keyword>
<proteinExistence type="predicted"/>
<evidence type="ECO:0000313" key="3">
    <source>
        <dbReference type="EMBL" id="MFC5436463.1"/>
    </source>
</evidence>
<dbReference type="RefSeq" id="WP_377303872.1">
    <property type="nucleotide sequence ID" value="NZ_JBHSMK010000004.1"/>
</dbReference>
<accession>A0ABW0JK78</accession>
<evidence type="ECO:0000256" key="1">
    <source>
        <dbReference type="SAM" id="MobiDB-lite"/>
    </source>
</evidence>
<protein>
    <recommendedName>
        <fullName evidence="5">DUF883 domain-containing protein</fullName>
    </recommendedName>
</protein>
<evidence type="ECO:0000313" key="4">
    <source>
        <dbReference type="Proteomes" id="UP001596013"/>
    </source>
</evidence>
<reference evidence="4" key="1">
    <citation type="journal article" date="2019" name="Int. J. Syst. Evol. Microbiol.">
        <title>The Global Catalogue of Microorganisms (GCM) 10K type strain sequencing project: providing services to taxonomists for standard genome sequencing and annotation.</title>
        <authorList>
            <consortium name="The Broad Institute Genomics Platform"/>
            <consortium name="The Broad Institute Genome Sequencing Center for Infectious Disease"/>
            <person name="Wu L."/>
            <person name="Ma J."/>
        </authorList>
    </citation>
    <scope>NUCLEOTIDE SEQUENCE [LARGE SCALE GENOMIC DNA]</scope>
    <source>
        <strain evidence="4">JCM 17130</strain>
    </source>
</reference>
<organism evidence="3 4">
    <name type="scientific">Rhodanobacter umsongensis</name>
    <dbReference type="NCBI Taxonomy" id="633153"/>
    <lineage>
        <taxon>Bacteria</taxon>
        <taxon>Pseudomonadati</taxon>
        <taxon>Pseudomonadota</taxon>
        <taxon>Gammaproteobacteria</taxon>
        <taxon>Lysobacterales</taxon>
        <taxon>Rhodanobacteraceae</taxon>
        <taxon>Rhodanobacter</taxon>
    </lineage>
</organism>
<sequence>MRNRDIERHIRDTADRATERARHYADGAADNAQNLLERGRRTISERFGKRGSYRRQMSHAAEDFADEANYQYRRLRRQVSRNPATTAAIVLGTVGAFLLLRRVFRSGDD</sequence>
<dbReference type="Proteomes" id="UP001596013">
    <property type="component" value="Unassembled WGS sequence"/>
</dbReference>